<protein>
    <recommendedName>
        <fullName evidence="3">Reverse transcriptase RNase H-like domain-containing protein</fullName>
    </recommendedName>
</protein>
<dbReference type="PROSITE" id="PS51257">
    <property type="entry name" value="PROKAR_LIPOPROTEIN"/>
    <property type="match status" value="1"/>
</dbReference>
<comment type="caution">
    <text evidence="1">The sequence shown here is derived from an EMBL/GenBank/DDBJ whole genome shotgun (WGS) entry which is preliminary data.</text>
</comment>
<dbReference type="EMBL" id="JARBHB010000005">
    <property type="protein sequence ID" value="KAJ8884199.1"/>
    <property type="molecule type" value="Genomic_DNA"/>
</dbReference>
<proteinExistence type="predicted"/>
<dbReference type="Proteomes" id="UP001159363">
    <property type="component" value="Chromosome 4"/>
</dbReference>
<name>A0ABQ9HJ19_9NEOP</name>
<gene>
    <name evidence="1" type="ORF">PR048_016056</name>
</gene>
<reference evidence="1 2" key="1">
    <citation type="submission" date="2023-02" db="EMBL/GenBank/DDBJ databases">
        <title>LHISI_Scaffold_Assembly.</title>
        <authorList>
            <person name="Stuart O.P."/>
            <person name="Cleave R."/>
            <person name="Magrath M.J.L."/>
            <person name="Mikheyev A.S."/>
        </authorList>
    </citation>
    <scope>NUCLEOTIDE SEQUENCE [LARGE SCALE GENOMIC DNA]</scope>
    <source>
        <strain evidence="1">Daus_M_001</strain>
        <tissue evidence="1">Leg muscle</tissue>
    </source>
</reference>
<evidence type="ECO:0008006" key="3">
    <source>
        <dbReference type="Google" id="ProtNLM"/>
    </source>
</evidence>
<sequence length="142" mass="16205">MPSHTLRFYLFLTFEKNCTASGCLFVSCGWGNFARSGTGFATHCLCRTLNAFELHLRASEKEALACVWGVQKFYTFIEHQDYPKQVGKIGRWIAKPDNFRFKISHTQGKYNAIADCLSRMHDEDDDDIQIEHTSVEEGGKIC</sequence>
<keyword evidence="2" id="KW-1185">Reference proteome</keyword>
<organism evidence="1 2">
    <name type="scientific">Dryococelus australis</name>
    <dbReference type="NCBI Taxonomy" id="614101"/>
    <lineage>
        <taxon>Eukaryota</taxon>
        <taxon>Metazoa</taxon>
        <taxon>Ecdysozoa</taxon>
        <taxon>Arthropoda</taxon>
        <taxon>Hexapoda</taxon>
        <taxon>Insecta</taxon>
        <taxon>Pterygota</taxon>
        <taxon>Neoptera</taxon>
        <taxon>Polyneoptera</taxon>
        <taxon>Phasmatodea</taxon>
        <taxon>Verophasmatodea</taxon>
        <taxon>Anareolatae</taxon>
        <taxon>Phasmatidae</taxon>
        <taxon>Eurycanthinae</taxon>
        <taxon>Dryococelus</taxon>
    </lineage>
</organism>
<accession>A0ABQ9HJ19</accession>
<evidence type="ECO:0000313" key="1">
    <source>
        <dbReference type="EMBL" id="KAJ8884199.1"/>
    </source>
</evidence>
<evidence type="ECO:0000313" key="2">
    <source>
        <dbReference type="Proteomes" id="UP001159363"/>
    </source>
</evidence>